<keyword evidence="2" id="KW-1185">Reference proteome</keyword>
<evidence type="ECO:0000313" key="2">
    <source>
        <dbReference type="Proteomes" id="UP000295398"/>
    </source>
</evidence>
<name>A0A482IJX9_9CAUD</name>
<dbReference type="Proteomes" id="UP000295398">
    <property type="component" value="Segment"/>
</dbReference>
<proteinExistence type="predicted"/>
<protein>
    <submittedName>
        <fullName evidence="1">Uncharacterized protein</fullName>
    </submittedName>
</protein>
<gene>
    <name evidence="1" type="ORF">DERBICUS_43</name>
</gene>
<evidence type="ECO:0000313" key="1">
    <source>
        <dbReference type="EMBL" id="QBP07469.1"/>
    </source>
</evidence>
<dbReference type="EMBL" id="MK514282">
    <property type="protein sequence ID" value="QBP07469.1"/>
    <property type="molecule type" value="Genomic_DNA"/>
</dbReference>
<reference evidence="1 2" key="1">
    <citation type="submission" date="2019-02" db="EMBL/GenBank/DDBJ databases">
        <authorList>
            <person name="Webb C.J."/>
            <person name="Sharma R."/>
            <person name="Berg J.A."/>
            <person name="Payne A.M."/>
            <person name="Fajardo C.P."/>
            <person name="Breakwell D.P."/>
            <person name="Hope S."/>
            <person name="Grose J.H."/>
        </authorList>
    </citation>
    <scope>NUCLEOTIDE SEQUENCE [LARGE SCALE GENOMIC DNA]</scope>
</reference>
<organism evidence="1 2">
    <name type="scientific">Erwinia phage Derbicus</name>
    <dbReference type="NCBI Taxonomy" id="2530027"/>
    <lineage>
        <taxon>Viruses</taxon>
        <taxon>Duplodnaviria</taxon>
        <taxon>Heunggongvirae</taxon>
        <taxon>Uroviricota</taxon>
        <taxon>Caudoviricetes</taxon>
        <taxon>Chimalliviridae</taxon>
        <taxon>Derbicusvirus</taxon>
        <taxon>Derbicusvirus derbicus</taxon>
    </lineage>
</organism>
<sequence>MNDLYDFYANCLIEVRHPDRAAPLCELVMMAIDNDYEPALEQIYNLEMDDVAAHIDTLEGWIISCAVGLGHRLGIAFDIDSCYRNPRVPLLVLKAVLEDLEDFEDYEHLQAIAESGEPEVIILENMIRYVRADEFFEIGTVIKLIEPRLMIVIGNFLNARALTDQATAIDDAELGRLAKYILAYPENPSVWAFQNAARATEPNVLATTLVFEDTGVPEERLLEIYAVGLALYDHDNFADAYTALEERLAIINNDGLPPMPILKSAAEVLKTIYEVNDGQAALSDSGL</sequence>
<accession>A0A482IJX9</accession>